<feature type="chain" id="PRO_5020653440" evidence="1">
    <location>
        <begin position="29"/>
        <end position="241"/>
    </location>
</feature>
<gene>
    <name evidence="3" type="ORF">C1706_05525</name>
</gene>
<organism evidence="3 4">
    <name type="scientific">Propioniciclava flava</name>
    <dbReference type="NCBI Taxonomy" id="2072026"/>
    <lineage>
        <taxon>Bacteria</taxon>
        <taxon>Bacillati</taxon>
        <taxon>Actinomycetota</taxon>
        <taxon>Actinomycetes</taxon>
        <taxon>Propionibacteriales</taxon>
        <taxon>Propionibacteriaceae</taxon>
        <taxon>Propioniciclava</taxon>
    </lineage>
</organism>
<dbReference type="AlphaFoldDB" id="A0A4Q2EIQ0"/>
<dbReference type="InterPro" id="IPR023346">
    <property type="entry name" value="Lysozyme-like_dom_sf"/>
</dbReference>
<dbReference type="Proteomes" id="UP000290624">
    <property type="component" value="Unassembled WGS sequence"/>
</dbReference>
<feature type="domain" description="Transglycosylase SLT" evidence="2">
    <location>
        <begin position="169"/>
        <end position="229"/>
    </location>
</feature>
<dbReference type="OrthoDB" id="9766277at2"/>
<accession>A0A4Q2EIQ0</accession>
<comment type="caution">
    <text evidence="3">The sequence shown here is derived from an EMBL/GenBank/DDBJ whole genome shotgun (WGS) entry which is preliminary data.</text>
</comment>
<dbReference type="InterPro" id="IPR008258">
    <property type="entry name" value="Transglycosylase_SLT_dom_1"/>
</dbReference>
<keyword evidence="4" id="KW-1185">Reference proteome</keyword>
<protein>
    <submittedName>
        <fullName evidence="3">Transglycosylase domain-containing protein</fullName>
    </submittedName>
</protein>
<evidence type="ECO:0000313" key="3">
    <source>
        <dbReference type="EMBL" id="RXW32616.1"/>
    </source>
</evidence>
<dbReference type="EMBL" id="PPCV01000003">
    <property type="protein sequence ID" value="RXW32616.1"/>
    <property type="molecule type" value="Genomic_DNA"/>
</dbReference>
<proteinExistence type="predicted"/>
<dbReference type="SUPFAM" id="SSF53955">
    <property type="entry name" value="Lysozyme-like"/>
    <property type="match status" value="1"/>
</dbReference>
<dbReference type="Pfam" id="PF01464">
    <property type="entry name" value="SLT"/>
    <property type="match status" value="1"/>
</dbReference>
<evidence type="ECO:0000313" key="4">
    <source>
        <dbReference type="Proteomes" id="UP000290624"/>
    </source>
</evidence>
<evidence type="ECO:0000256" key="1">
    <source>
        <dbReference type="SAM" id="SignalP"/>
    </source>
</evidence>
<feature type="signal peptide" evidence="1">
    <location>
        <begin position="1"/>
        <end position="28"/>
    </location>
</feature>
<keyword evidence="1" id="KW-0732">Signal</keyword>
<reference evidence="3 4" key="1">
    <citation type="submission" date="2018-01" db="EMBL/GenBank/DDBJ databases">
        <title>Lactibacter flavus gen. nov., sp. nov., a novel bacterium of the family Propionibacteriaceae isolated from raw milk and dairy products.</title>
        <authorList>
            <person name="Wenning M."/>
            <person name="Breitenwieser F."/>
            <person name="Huptas C."/>
            <person name="von Neubeck M."/>
            <person name="Busse H.-J."/>
            <person name="Scherer S."/>
        </authorList>
    </citation>
    <scope>NUCLEOTIDE SEQUENCE [LARGE SCALE GENOMIC DNA]</scope>
    <source>
        <strain evidence="3 4">VG341</strain>
    </source>
</reference>
<name>A0A4Q2EIQ0_9ACTN</name>
<evidence type="ECO:0000259" key="2">
    <source>
        <dbReference type="Pfam" id="PF01464"/>
    </source>
</evidence>
<sequence>MALFSQLRAVVTSAVALAVVAGAGVAFALPGQTTEITMAVPAALTSADVQLSETDARELTTSRDASRDGLSTDIADAVRERSASMSATDEAIDKTQTAIAAAAKRAADQKAATQIAATEQAAKEKAAKAAEAKKNGYDPDTTAPKEIARQMAQNLYGWGSDQFTCYDNIIMRESMWDPTAANPTSSAYGIPQALPGNKMASEGADWKTNPVTQIKWGLKYIKSTYGTPCQAWSFKAAKGWY</sequence>
<dbReference type="Gene3D" id="1.10.530.10">
    <property type="match status" value="1"/>
</dbReference>
<dbReference type="RefSeq" id="WP_129458228.1">
    <property type="nucleotide sequence ID" value="NZ_PPCV01000003.1"/>
</dbReference>